<dbReference type="Proteomes" id="UP000660668">
    <property type="component" value="Unassembled WGS sequence"/>
</dbReference>
<accession>A0A930VML7</accession>
<protein>
    <submittedName>
        <fullName evidence="1">Uncharacterized protein</fullName>
    </submittedName>
</protein>
<gene>
    <name evidence="1" type="ORF">ISU10_21225</name>
</gene>
<organism evidence="1 2">
    <name type="scientific">Nocardioides agariphilus</name>
    <dbReference type="NCBI Taxonomy" id="433664"/>
    <lineage>
        <taxon>Bacteria</taxon>
        <taxon>Bacillati</taxon>
        <taxon>Actinomycetota</taxon>
        <taxon>Actinomycetes</taxon>
        <taxon>Propionibacteriales</taxon>
        <taxon>Nocardioidaceae</taxon>
        <taxon>Nocardioides</taxon>
    </lineage>
</organism>
<sequence length="145" mass="16097">MNGNRLTEYERWQADVGAYTDRLVGAVVASGQYAGAEIRHATREFIIFAMGEPSPPVAAVLQQAPDIVRITWRRAPYTQAELTSEMRRIMSRFHGRLTSGGARHDGTGIEWTTTDAQLLGAPDPRAVLECRYPVTIEYGEPPVTH</sequence>
<evidence type="ECO:0000313" key="1">
    <source>
        <dbReference type="EMBL" id="MBF4770304.1"/>
    </source>
</evidence>
<evidence type="ECO:0000313" key="2">
    <source>
        <dbReference type="Proteomes" id="UP000660668"/>
    </source>
</evidence>
<dbReference type="RefSeq" id="WP_194698451.1">
    <property type="nucleotide sequence ID" value="NZ_JADKPO010000045.1"/>
</dbReference>
<proteinExistence type="predicted"/>
<reference evidence="1" key="1">
    <citation type="submission" date="2020-11" db="EMBL/GenBank/DDBJ databases">
        <title>Nocardioides cynanchi sp. nov., isolated from soil of rhizosphere of Cynanchum wilfordii.</title>
        <authorList>
            <person name="Lee J.-S."/>
            <person name="Suh M.K."/>
            <person name="Kim J.-S."/>
        </authorList>
    </citation>
    <scope>NUCLEOTIDE SEQUENCE</scope>
    <source>
        <strain evidence="1">KCTC 19276</strain>
    </source>
</reference>
<name>A0A930VML7_9ACTN</name>
<dbReference type="EMBL" id="JADKPO010000045">
    <property type="protein sequence ID" value="MBF4770304.1"/>
    <property type="molecule type" value="Genomic_DNA"/>
</dbReference>
<comment type="caution">
    <text evidence="1">The sequence shown here is derived from an EMBL/GenBank/DDBJ whole genome shotgun (WGS) entry which is preliminary data.</text>
</comment>
<keyword evidence="2" id="KW-1185">Reference proteome</keyword>
<dbReference type="AlphaFoldDB" id="A0A930VML7"/>